<gene>
    <name evidence="1" type="ORF">GCM10010844_37660</name>
</gene>
<proteinExistence type="predicted"/>
<evidence type="ECO:0000313" key="2">
    <source>
        <dbReference type="Proteomes" id="UP000604341"/>
    </source>
</evidence>
<dbReference type="Proteomes" id="UP000604341">
    <property type="component" value="Unassembled WGS sequence"/>
</dbReference>
<evidence type="ECO:0000313" key="1">
    <source>
        <dbReference type="EMBL" id="GGL15324.1"/>
    </source>
</evidence>
<dbReference type="RefSeq" id="WP_189070524.1">
    <property type="nucleotide sequence ID" value="NZ_BMPE01000020.1"/>
</dbReference>
<protein>
    <submittedName>
        <fullName evidence="1">Uncharacterized protein</fullName>
    </submittedName>
</protein>
<organism evidence="1 2">
    <name type="scientific">Deinococcus radiotolerans</name>
    <dbReference type="NCBI Taxonomy" id="1309407"/>
    <lineage>
        <taxon>Bacteria</taxon>
        <taxon>Thermotogati</taxon>
        <taxon>Deinococcota</taxon>
        <taxon>Deinococci</taxon>
        <taxon>Deinococcales</taxon>
        <taxon>Deinococcaceae</taxon>
        <taxon>Deinococcus</taxon>
    </lineage>
</organism>
<name>A0ABQ2FPW3_9DEIO</name>
<keyword evidence="2" id="KW-1185">Reference proteome</keyword>
<reference evidence="2" key="1">
    <citation type="journal article" date="2019" name="Int. J. Syst. Evol. Microbiol.">
        <title>The Global Catalogue of Microorganisms (GCM) 10K type strain sequencing project: providing services to taxonomists for standard genome sequencing and annotation.</title>
        <authorList>
            <consortium name="The Broad Institute Genomics Platform"/>
            <consortium name="The Broad Institute Genome Sequencing Center for Infectious Disease"/>
            <person name="Wu L."/>
            <person name="Ma J."/>
        </authorList>
    </citation>
    <scope>NUCLEOTIDE SEQUENCE [LARGE SCALE GENOMIC DNA]</scope>
    <source>
        <strain evidence="2">JCM 19173</strain>
    </source>
</reference>
<accession>A0ABQ2FPW3</accession>
<dbReference type="EMBL" id="BMPE01000020">
    <property type="protein sequence ID" value="GGL15324.1"/>
    <property type="molecule type" value="Genomic_DNA"/>
</dbReference>
<sequence length="103" mass="10755">MAVNTSVVGNVATTEFSYGSASEALRVAADGTYRWKSAGKAVQGRRVPSPDGPGIVLQRALGGVDWTLRNESNATTENIRGLQSARLTAAGKASVSAKRPLRP</sequence>
<comment type="caution">
    <text evidence="1">The sequence shown here is derived from an EMBL/GenBank/DDBJ whole genome shotgun (WGS) entry which is preliminary data.</text>
</comment>